<dbReference type="Proteomes" id="UP001430360">
    <property type="component" value="Unassembled WGS sequence"/>
</dbReference>
<protein>
    <submittedName>
        <fullName evidence="2">Uncharacterized protein</fullName>
    </submittedName>
</protein>
<name>A0ABS8UCR1_9GAMM</name>
<reference evidence="2" key="2">
    <citation type="journal article" date="2022" name="Syst. Appl. Microbiol.">
        <title>Physiological and genomic characterisation of Luteimonas fraxinea sp. nov., a bacterial species associated with trees tolerant to ash dieback.</title>
        <authorList>
            <person name="Ulrich K."/>
            <person name="Becker R."/>
            <person name="Behrendt U."/>
            <person name="Kube M."/>
            <person name="Schneck V."/>
            <person name="Ulrich A."/>
        </authorList>
    </citation>
    <scope>NUCLEOTIDE SEQUENCE</scope>
    <source>
        <strain evidence="2">A1P009</strain>
    </source>
</reference>
<dbReference type="EMBL" id="JAJQKU010000002">
    <property type="protein sequence ID" value="MCD9096662.1"/>
    <property type="molecule type" value="Genomic_DNA"/>
</dbReference>
<keyword evidence="3" id="KW-1185">Reference proteome</keyword>
<evidence type="ECO:0000313" key="3">
    <source>
        <dbReference type="Proteomes" id="UP001430360"/>
    </source>
</evidence>
<feature type="region of interest" description="Disordered" evidence="1">
    <location>
        <begin position="145"/>
        <end position="172"/>
    </location>
</feature>
<reference evidence="2" key="1">
    <citation type="submission" date="2021-12" db="EMBL/GenBank/DDBJ databases">
        <authorList>
            <person name="Ulrich A."/>
        </authorList>
    </citation>
    <scope>NUCLEOTIDE SEQUENCE</scope>
    <source>
        <strain evidence="2">A1P009</strain>
    </source>
</reference>
<dbReference type="RefSeq" id="WP_232149669.1">
    <property type="nucleotide sequence ID" value="NZ_JAJQKV010000005.1"/>
</dbReference>
<sequence>MSKEHLEALSLQRLAVLRHSENHLTRVGLHATMSTVLKHLEPRWARPRWAAFVLPHAGGAVIGWVASQTSEAHSEAGAWMRHAYGGEVHDVDGWMAFDVPEKFFQAAVWHLIDHHVLAVDLSDRERGGDATRRWEDCWRVRPTSLQSNQKRRETTHEFPWPTPPPARSASARAVQARSKRADHREREAKARWLEARERIRQRDDEQAAGLGRDYLPGEREALRADVDGLATHWASINRGFKEGRAVPS</sequence>
<evidence type="ECO:0000256" key="1">
    <source>
        <dbReference type="SAM" id="MobiDB-lite"/>
    </source>
</evidence>
<evidence type="ECO:0000313" key="2">
    <source>
        <dbReference type="EMBL" id="MCD9096662.1"/>
    </source>
</evidence>
<accession>A0ABS8UCR1</accession>
<gene>
    <name evidence="2" type="ORF">LTT95_06870</name>
</gene>
<proteinExistence type="predicted"/>
<comment type="caution">
    <text evidence="2">The sequence shown here is derived from an EMBL/GenBank/DDBJ whole genome shotgun (WGS) entry which is preliminary data.</text>
</comment>
<organism evidence="2 3">
    <name type="scientific">Luteimonas fraxinea</name>
    <dbReference type="NCBI Taxonomy" id="2901869"/>
    <lineage>
        <taxon>Bacteria</taxon>
        <taxon>Pseudomonadati</taxon>
        <taxon>Pseudomonadota</taxon>
        <taxon>Gammaproteobacteria</taxon>
        <taxon>Lysobacterales</taxon>
        <taxon>Lysobacteraceae</taxon>
        <taxon>Luteimonas</taxon>
    </lineage>
</organism>